<organism evidence="2 3">
    <name type="scientific">Pedobacter miscanthi</name>
    <dbReference type="NCBI Taxonomy" id="2259170"/>
    <lineage>
        <taxon>Bacteria</taxon>
        <taxon>Pseudomonadati</taxon>
        <taxon>Bacteroidota</taxon>
        <taxon>Sphingobacteriia</taxon>
        <taxon>Sphingobacteriales</taxon>
        <taxon>Sphingobacteriaceae</taxon>
        <taxon>Pedobacter</taxon>
    </lineage>
</organism>
<name>A0A366KMF6_9SPHI</name>
<dbReference type="InterPro" id="IPR010502">
    <property type="entry name" value="Carb-bd_dom_fam9"/>
</dbReference>
<dbReference type="GO" id="GO:0030246">
    <property type="term" value="F:carbohydrate binding"/>
    <property type="evidence" value="ECO:0007669"/>
    <property type="project" value="InterPro"/>
</dbReference>
<dbReference type="GO" id="GO:0016052">
    <property type="term" value="P:carbohydrate catabolic process"/>
    <property type="evidence" value="ECO:0007669"/>
    <property type="project" value="InterPro"/>
</dbReference>
<proteinExistence type="predicted"/>
<dbReference type="GO" id="GO:0004553">
    <property type="term" value="F:hydrolase activity, hydrolyzing O-glycosyl compounds"/>
    <property type="evidence" value="ECO:0007669"/>
    <property type="project" value="InterPro"/>
</dbReference>
<dbReference type="AlphaFoldDB" id="A0A366KMF6"/>
<accession>A0A366KMF6</accession>
<protein>
    <recommendedName>
        <fullName evidence="1">Carbohydrate-binding domain-containing protein</fullName>
    </recommendedName>
</protein>
<dbReference type="EMBL" id="QNQU01000032">
    <property type="protein sequence ID" value="RBQ02710.1"/>
    <property type="molecule type" value="Genomic_DNA"/>
</dbReference>
<evidence type="ECO:0000259" key="1">
    <source>
        <dbReference type="Pfam" id="PF06452"/>
    </source>
</evidence>
<keyword evidence="3" id="KW-1185">Reference proteome</keyword>
<dbReference type="SUPFAM" id="SSF49344">
    <property type="entry name" value="CBD9-like"/>
    <property type="match status" value="2"/>
</dbReference>
<dbReference type="PROSITE" id="PS51257">
    <property type="entry name" value="PROKAR_LIPOPROTEIN"/>
    <property type="match status" value="1"/>
</dbReference>
<dbReference type="Proteomes" id="UP000252081">
    <property type="component" value="Unassembled WGS sequence"/>
</dbReference>
<evidence type="ECO:0000313" key="2">
    <source>
        <dbReference type="EMBL" id="RBQ02710.1"/>
    </source>
</evidence>
<sequence>MLSLKKNNILLISLIIITLASCSKDRERTQNIASAITHTAENLHITGLSYLVCHHDKVVDSHFQNENQALSIQDYNSIENNFSGPILLNMMIKEFLINEHLKLKEIIPSLRTDSITARDLIFVKSDQTSPWLNKRELLNSIIGKTINFKRGKHADLLSVFKNRTLKLEKKPTITSVLKNAFSVSNYFNKNFIEYSYRDTAIKNIIPTWYTRNLSGFFGWNVFKFQKETILWASFDLKDKTVLFIKSLDRDLFISIAYNKVDIFRTDFLHKRDMLQSPFALTVLKTLFIPREINDINYSQGLNEIERAFAKAKGLPSYIFLTRELLAYARFQEYSGNKKKARSLYNLYDRCLDHSPSFSYLHSSPIAEINYVPDNQNIVVPFEIDRDTILEFFGAGQMMMKDDYIANPENYDHIQIYLNKNIPPQDIRYEDLHLFQYNYGLKTVSGMKDKQLTDSSYLNPEIRFVFSDPKENIYVLETRIPWLAIGFDPLKKKKIGANLFIGDSDLEENYRKSMISWVVRSNEYWNDASKYGQIMLSDKTGRTDSLRNYCLKTNKAPLIDGLSDKVWDRASFSPIIIPYIGKSTAFDSSARFKTLYDKEYIYFLIEVTDNCKNKAGILTLDKCWITDSRNGEIIWKMQGNVTNFMPSFFVNDKINIKKGSYQLHYRSDKGHSFEGFYGPVPPFGLYGAQIYKLSSNHY</sequence>
<dbReference type="Pfam" id="PF06452">
    <property type="entry name" value="CBM9_1"/>
    <property type="match status" value="2"/>
</dbReference>
<gene>
    <name evidence="2" type="ORF">DRW42_25535</name>
</gene>
<comment type="caution">
    <text evidence="2">The sequence shown here is derived from an EMBL/GenBank/DDBJ whole genome shotgun (WGS) entry which is preliminary data.</text>
</comment>
<feature type="domain" description="Carbohydrate-binding" evidence="1">
    <location>
        <begin position="405"/>
        <end position="537"/>
    </location>
</feature>
<reference evidence="2 3" key="1">
    <citation type="submission" date="2018-07" db="EMBL/GenBank/DDBJ databases">
        <title>A draft genome of a endophytic bacteria, a new species of Pedobacter.</title>
        <authorList>
            <person name="Zhang Z.D."/>
            <person name="Chen Z.J."/>
        </authorList>
    </citation>
    <scope>NUCLEOTIDE SEQUENCE [LARGE SCALE GENOMIC DNA]</scope>
    <source>
        <strain evidence="2 3">RS10</strain>
    </source>
</reference>
<dbReference type="RefSeq" id="WP_113951714.1">
    <property type="nucleotide sequence ID" value="NZ_QNQU01000032.1"/>
</dbReference>
<evidence type="ECO:0000313" key="3">
    <source>
        <dbReference type="Proteomes" id="UP000252081"/>
    </source>
</evidence>
<dbReference type="Gene3D" id="2.60.40.1190">
    <property type="match status" value="2"/>
</dbReference>
<dbReference type="OrthoDB" id="9793489at2"/>
<feature type="domain" description="Carbohydrate-binding" evidence="1">
    <location>
        <begin position="558"/>
        <end position="616"/>
    </location>
</feature>